<dbReference type="PANTHER" id="PTHR43434">
    <property type="entry name" value="PHOSPHOGLYCOLATE PHOSPHATASE"/>
    <property type="match status" value="1"/>
</dbReference>
<dbReference type="Proteomes" id="UP001589683">
    <property type="component" value="Unassembled WGS sequence"/>
</dbReference>
<dbReference type="SFLD" id="SFLDS00003">
    <property type="entry name" value="Haloacid_Dehalogenase"/>
    <property type="match status" value="1"/>
</dbReference>
<dbReference type="RefSeq" id="WP_213887237.1">
    <property type="nucleotide sequence ID" value="NZ_JAGFNU010000001.1"/>
</dbReference>
<dbReference type="Gene3D" id="3.40.50.1000">
    <property type="entry name" value="HAD superfamily/HAD-like"/>
    <property type="match status" value="1"/>
</dbReference>
<dbReference type="InterPro" id="IPR023214">
    <property type="entry name" value="HAD_sf"/>
</dbReference>
<evidence type="ECO:0000313" key="1">
    <source>
        <dbReference type="EMBL" id="MFB9233882.1"/>
    </source>
</evidence>
<dbReference type="GO" id="GO:0016787">
    <property type="term" value="F:hydrolase activity"/>
    <property type="evidence" value="ECO:0007669"/>
    <property type="project" value="UniProtKB-KW"/>
</dbReference>
<dbReference type="SFLD" id="SFLDG01135">
    <property type="entry name" value="C1.5.6:_HAD__Beta-PGM__Phospha"/>
    <property type="match status" value="1"/>
</dbReference>
<dbReference type="InterPro" id="IPR023198">
    <property type="entry name" value="PGP-like_dom2"/>
</dbReference>
<proteinExistence type="predicted"/>
<dbReference type="EMBL" id="JBHMEA010000052">
    <property type="protein sequence ID" value="MFB9233882.1"/>
    <property type="molecule type" value="Genomic_DNA"/>
</dbReference>
<dbReference type="NCBIfam" id="TIGR01549">
    <property type="entry name" value="HAD-SF-IA-v1"/>
    <property type="match status" value="1"/>
</dbReference>
<dbReference type="SFLD" id="SFLDG01129">
    <property type="entry name" value="C1.5:_HAD__Beta-PGM__Phosphata"/>
    <property type="match status" value="1"/>
</dbReference>
<dbReference type="InterPro" id="IPR050155">
    <property type="entry name" value="HAD-like_hydrolase_sf"/>
</dbReference>
<dbReference type="Gene3D" id="1.10.150.240">
    <property type="entry name" value="Putative phosphatase, domain 2"/>
    <property type="match status" value="1"/>
</dbReference>
<protein>
    <submittedName>
        <fullName evidence="1">HAD-IA family hydrolase</fullName>
    </submittedName>
</protein>
<sequence length="230" mass="24932">MTDDPLRLVVFDVDGTLVDSQQQILAAMCAAFQALDYPMPSRSEVLSIVGLSLPVAMATLAPDLSDAAQAELVNGYKHSFMTTRQNGGAQAHAPLYPYVREMIARLSSAPGILMGIATGKSRRGLDHLLESHALQDVFVTQQVADHHPSKPHPSMLHTCLSDTGVQAEHSVMIGDTEFDIEMGRAAGFHTIGVSWGYHDRARLCAGGADQIIDDFRVLPEVLFSLWGTHL</sequence>
<keyword evidence="1" id="KW-0378">Hydrolase</keyword>
<name>A0ABV5JKB1_9RHOB</name>
<reference evidence="1 2" key="1">
    <citation type="submission" date="2024-09" db="EMBL/GenBank/DDBJ databases">
        <authorList>
            <person name="Sun Q."/>
            <person name="Mori K."/>
        </authorList>
    </citation>
    <scope>NUCLEOTIDE SEQUENCE [LARGE SCALE GENOMIC DNA]</scope>
    <source>
        <strain evidence="1 2">CECT 8726</strain>
    </source>
</reference>
<dbReference type="SUPFAM" id="SSF56784">
    <property type="entry name" value="HAD-like"/>
    <property type="match status" value="1"/>
</dbReference>
<dbReference type="Pfam" id="PF13419">
    <property type="entry name" value="HAD_2"/>
    <property type="match status" value="1"/>
</dbReference>
<dbReference type="InterPro" id="IPR006439">
    <property type="entry name" value="HAD-SF_hydro_IA"/>
</dbReference>
<dbReference type="PANTHER" id="PTHR43434:SF24">
    <property type="entry name" value="HYDROLASE-RELATED"/>
    <property type="match status" value="1"/>
</dbReference>
<dbReference type="InterPro" id="IPR041492">
    <property type="entry name" value="HAD_2"/>
</dbReference>
<evidence type="ECO:0000313" key="2">
    <source>
        <dbReference type="Proteomes" id="UP001589683"/>
    </source>
</evidence>
<keyword evidence="2" id="KW-1185">Reference proteome</keyword>
<accession>A0ABV5JKB1</accession>
<dbReference type="InterPro" id="IPR036412">
    <property type="entry name" value="HAD-like_sf"/>
</dbReference>
<dbReference type="NCBIfam" id="TIGR01509">
    <property type="entry name" value="HAD-SF-IA-v3"/>
    <property type="match status" value="1"/>
</dbReference>
<gene>
    <name evidence="1" type="ORF">ACFFUT_18980</name>
</gene>
<organism evidence="1 2">
    <name type="scientific">Pseudohalocynthiibacter aestuariivivens</name>
    <dbReference type="NCBI Taxonomy" id="1591409"/>
    <lineage>
        <taxon>Bacteria</taxon>
        <taxon>Pseudomonadati</taxon>
        <taxon>Pseudomonadota</taxon>
        <taxon>Alphaproteobacteria</taxon>
        <taxon>Rhodobacterales</taxon>
        <taxon>Paracoccaceae</taxon>
        <taxon>Pseudohalocynthiibacter</taxon>
    </lineage>
</organism>
<comment type="caution">
    <text evidence="1">The sequence shown here is derived from an EMBL/GenBank/DDBJ whole genome shotgun (WGS) entry which is preliminary data.</text>
</comment>